<dbReference type="Proteomes" id="UP000277858">
    <property type="component" value="Chromosome"/>
</dbReference>
<feature type="region of interest" description="Disordered" evidence="1">
    <location>
        <begin position="93"/>
        <end position="113"/>
    </location>
</feature>
<evidence type="ECO:0000313" key="3">
    <source>
        <dbReference type="Proteomes" id="UP000277858"/>
    </source>
</evidence>
<keyword evidence="3" id="KW-1185">Reference proteome</keyword>
<accession>A0A3S4UYG7</accession>
<name>A0A3S4UYG7_9ACTN</name>
<feature type="compositionally biased region" description="Acidic residues" evidence="1">
    <location>
        <begin position="1"/>
        <end position="11"/>
    </location>
</feature>
<gene>
    <name evidence="2" type="ORF">NCTC13652_01816</name>
</gene>
<dbReference type="AlphaFoldDB" id="A0A3S4UYG7"/>
<sequence>MADDSTIDSDSDTGPMPRKGPLTCAQIVDDAHTRISDGQLALGNALNDLHQSWSDTVVKAFCRSYPAFDLQIDSVKQGLEEIHACLVAVARSTPGRSRPAPLPESPTADLADRSGAGCPATGPRAAAMVQGADELALCRDRIDAELTALTPRLAACWWPGADSLWDHFQNARSGWTAALHQMTLLVEEMNRLVAGYRTTSVTAPEPGSGPCPAGWSGVAAQGRESNAASTCLPSQRGALGGVHDTGGAASASSRPSR</sequence>
<reference evidence="2 3" key="1">
    <citation type="submission" date="2018-12" db="EMBL/GenBank/DDBJ databases">
        <authorList>
            <consortium name="Pathogen Informatics"/>
        </authorList>
    </citation>
    <scope>NUCLEOTIDE SEQUENCE [LARGE SCALE GENOMIC DNA]</scope>
    <source>
        <strain evidence="2 3">NCTC13652</strain>
    </source>
</reference>
<organism evidence="2 3">
    <name type="scientific">Acidipropionibacterium jensenii</name>
    <dbReference type="NCBI Taxonomy" id="1749"/>
    <lineage>
        <taxon>Bacteria</taxon>
        <taxon>Bacillati</taxon>
        <taxon>Actinomycetota</taxon>
        <taxon>Actinomycetes</taxon>
        <taxon>Propionibacteriales</taxon>
        <taxon>Propionibacteriaceae</taxon>
        <taxon>Acidipropionibacterium</taxon>
    </lineage>
</organism>
<feature type="compositionally biased region" description="Low complexity" evidence="1">
    <location>
        <begin position="248"/>
        <end position="257"/>
    </location>
</feature>
<proteinExistence type="predicted"/>
<feature type="region of interest" description="Disordered" evidence="1">
    <location>
        <begin position="222"/>
        <end position="257"/>
    </location>
</feature>
<protein>
    <submittedName>
        <fullName evidence="2">Uncharacterized protein</fullName>
    </submittedName>
</protein>
<feature type="region of interest" description="Disordered" evidence="1">
    <location>
        <begin position="1"/>
        <end position="21"/>
    </location>
</feature>
<dbReference type="RefSeq" id="WP_414973624.1">
    <property type="nucleotide sequence ID" value="NZ_LR134473.1"/>
</dbReference>
<evidence type="ECO:0000256" key="1">
    <source>
        <dbReference type="SAM" id="MobiDB-lite"/>
    </source>
</evidence>
<feature type="compositionally biased region" description="Polar residues" evidence="1">
    <location>
        <begin position="223"/>
        <end position="233"/>
    </location>
</feature>
<dbReference type="EMBL" id="LR134473">
    <property type="protein sequence ID" value="VEI03609.1"/>
    <property type="molecule type" value="Genomic_DNA"/>
</dbReference>
<evidence type="ECO:0000313" key="2">
    <source>
        <dbReference type="EMBL" id="VEI03609.1"/>
    </source>
</evidence>